<evidence type="ECO:0000313" key="2">
    <source>
        <dbReference type="EMBL" id="TDU90504.1"/>
    </source>
</evidence>
<dbReference type="AlphaFoldDB" id="A0A4R7TEC3"/>
<feature type="transmembrane region" description="Helical" evidence="1">
    <location>
        <begin position="63"/>
        <end position="83"/>
    </location>
</feature>
<proteinExistence type="predicted"/>
<accession>A0A4R7TEC3</accession>
<name>A0A4R7TEC3_9ACTN</name>
<evidence type="ECO:0000313" key="3">
    <source>
        <dbReference type="Proteomes" id="UP000295151"/>
    </source>
</evidence>
<gene>
    <name evidence="2" type="ORF">EV138_4095</name>
</gene>
<protein>
    <submittedName>
        <fullName evidence="2">Uncharacterized protein</fullName>
    </submittedName>
</protein>
<keyword evidence="1" id="KW-1133">Transmembrane helix</keyword>
<dbReference type="OrthoDB" id="4838646at2"/>
<keyword evidence="1" id="KW-0812">Transmembrane</keyword>
<sequence>MVAIITVLFAFPLGYFLRNRTSAYLAYVAIYAYSFTFQTLYLLRSWIGGSGEAFPRDAEKLPLGYLAVTAGIYAVGFVLITVAHRLATKRRTRPTAPVDLDAAR</sequence>
<evidence type="ECO:0000256" key="1">
    <source>
        <dbReference type="SAM" id="Phobius"/>
    </source>
</evidence>
<reference evidence="2 3" key="1">
    <citation type="submission" date="2019-03" db="EMBL/GenBank/DDBJ databases">
        <title>Genomic Encyclopedia of Type Strains, Phase III (KMG-III): the genomes of soil and plant-associated and newly described type strains.</title>
        <authorList>
            <person name="Whitman W."/>
        </authorList>
    </citation>
    <scope>NUCLEOTIDE SEQUENCE [LARGE SCALE GENOMIC DNA]</scope>
    <source>
        <strain evidence="2 3">VKM Ac-2575</strain>
    </source>
</reference>
<dbReference type="RefSeq" id="WP_133980412.1">
    <property type="nucleotide sequence ID" value="NZ_SOCE01000001.1"/>
</dbReference>
<organism evidence="2 3">
    <name type="scientific">Kribbella voronezhensis</name>
    <dbReference type="NCBI Taxonomy" id="2512212"/>
    <lineage>
        <taxon>Bacteria</taxon>
        <taxon>Bacillati</taxon>
        <taxon>Actinomycetota</taxon>
        <taxon>Actinomycetes</taxon>
        <taxon>Propionibacteriales</taxon>
        <taxon>Kribbellaceae</taxon>
        <taxon>Kribbella</taxon>
    </lineage>
</organism>
<dbReference type="Proteomes" id="UP000295151">
    <property type="component" value="Unassembled WGS sequence"/>
</dbReference>
<keyword evidence="3" id="KW-1185">Reference proteome</keyword>
<dbReference type="EMBL" id="SOCE01000001">
    <property type="protein sequence ID" value="TDU90504.1"/>
    <property type="molecule type" value="Genomic_DNA"/>
</dbReference>
<keyword evidence="1" id="KW-0472">Membrane</keyword>
<comment type="caution">
    <text evidence="2">The sequence shown here is derived from an EMBL/GenBank/DDBJ whole genome shotgun (WGS) entry which is preliminary data.</text>
</comment>
<feature type="transmembrane region" description="Helical" evidence="1">
    <location>
        <begin position="24"/>
        <end position="43"/>
    </location>
</feature>